<comment type="caution">
    <text evidence="3">The sequence shown here is derived from an EMBL/GenBank/DDBJ whole genome shotgun (WGS) entry which is preliminary data.</text>
</comment>
<accession>A0ABT8GG97</accession>
<dbReference type="InterPro" id="IPR012908">
    <property type="entry name" value="PGAP1-ab_dom-like"/>
</dbReference>
<evidence type="ECO:0000313" key="4">
    <source>
        <dbReference type="Proteomes" id="UP001172708"/>
    </source>
</evidence>
<dbReference type="Proteomes" id="UP001172708">
    <property type="component" value="Unassembled WGS sequence"/>
</dbReference>
<dbReference type="SUPFAM" id="SSF53474">
    <property type="entry name" value="alpha/beta-Hydrolases"/>
    <property type="match status" value="1"/>
</dbReference>
<dbReference type="EMBL" id="JAUHQA010000001">
    <property type="protein sequence ID" value="MDN4480450.1"/>
    <property type="molecule type" value="Genomic_DNA"/>
</dbReference>
<name>A0ABT8GG97_9MICO</name>
<sequence length="531" mass="54071">MTEPPPIAVGGGAGGHAALTEDIARASGTLEHAVAEVDEAAHQLRMAAYWLERALPDAVPALRAALGSAHAGVGDALHGTGGAVSVAAEIADSAVRLAAVARAYEEAEAGARQRIGDGEWWGRAVTDLVQTAVFPARVQYGALMATSAMAMGAAAHLSGRIGDALTATGQRAGLAWTSGATSLTLSAEGAEAAAAALLPDAPPPTTGYLNGRSVGPLLRALDVPRDPVPTGYEMTAGSLAAVLGLLERIGNEPVYSGAVPRIGSTARRPAPTGVADLIAGIDPLQIGGDGVVAVETIAHPDGSRSHVVRIPGTQDFSVTAASPFDNRTNAVAVTGGDTDTARLVRDAMRAAGVLPHEPVMLVGHSQGGMVATTLAADASDEFRVTHVVTAGSPTDRIAHRDDIQYLHLSSEQEVVHQLDARATPDAPHITTVVADLRTATDAAVASAGRGLAGAHAVPSYVEAGRAADASTHASMAAWRMGAAAFVGGGIATSREFAPTFTERFGTPPSVRRPRDPRNREVSPGALPGWRS</sequence>
<reference evidence="3" key="1">
    <citation type="submission" date="2023-06" db="EMBL/GenBank/DDBJ databases">
        <title>Egi l300058.</title>
        <authorList>
            <person name="Gao L."/>
            <person name="Fang B.-Z."/>
            <person name="Li W.-J."/>
        </authorList>
    </citation>
    <scope>NUCLEOTIDE SEQUENCE</scope>
    <source>
        <strain evidence="3">EGI L300058</strain>
    </source>
</reference>
<protein>
    <recommendedName>
        <fullName evidence="2">GPI inositol-deacylase PGAP1-like alpha/beta domain-containing protein</fullName>
    </recommendedName>
</protein>
<dbReference type="InterPro" id="IPR029058">
    <property type="entry name" value="AB_hydrolase_fold"/>
</dbReference>
<dbReference type="RefSeq" id="WP_301141845.1">
    <property type="nucleotide sequence ID" value="NZ_JAUHQA010000001.1"/>
</dbReference>
<keyword evidence="4" id="KW-1185">Reference proteome</keyword>
<dbReference type="Pfam" id="PF07819">
    <property type="entry name" value="PGAP1"/>
    <property type="match status" value="1"/>
</dbReference>
<evidence type="ECO:0000259" key="2">
    <source>
        <dbReference type="Pfam" id="PF07819"/>
    </source>
</evidence>
<evidence type="ECO:0000313" key="3">
    <source>
        <dbReference type="EMBL" id="MDN4480450.1"/>
    </source>
</evidence>
<proteinExistence type="predicted"/>
<organism evidence="3 4">
    <name type="scientific">Demequina muriae</name>
    <dbReference type="NCBI Taxonomy" id="3051664"/>
    <lineage>
        <taxon>Bacteria</taxon>
        <taxon>Bacillati</taxon>
        <taxon>Actinomycetota</taxon>
        <taxon>Actinomycetes</taxon>
        <taxon>Micrococcales</taxon>
        <taxon>Demequinaceae</taxon>
        <taxon>Demequina</taxon>
    </lineage>
</organism>
<dbReference type="Gene3D" id="3.40.50.1820">
    <property type="entry name" value="alpha/beta hydrolase"/>
    <property type="match status" value="1"/>
</dbReference>
<feature type="domain" description="GPI inositol-deacylase PGAP1-like alpha/beta" evidence="2">
    <location>
        <begin position="355"/>
        <end position="415"/>
    </location>
</feature>
<gene>
    <name evidence="3" type="ORF">QQX02_05885</name>
</gene>
<feature type="region of interest" description="Disordered" evidence="1">
    <location>
        <begin position="500"/>
        <end position="531"/>
    </location>
</feature>
<evidence type="ECO:0000256" key="1">
    <source>
        <dbReference type="SAM" id="MobiDB-lite"/>
    </source>
</evidence>